<keyword evidence="5" id="KW-0812">Transmembrane</keyword>
<feature type="compositionally biased region" description="Polar residues" evidence="4">
    <location>
        <begin position="1328"/>
        <end position="1338"/>
    </location>
</feature>
<feature type="compositionally biased region" description="Polar residues" evidence="4">
    <location>
        <begin position="1295"/>
        <end position="1306"/>
    </location>
</feature>
<dbReference type="InterPro" id="IPR016187">
    <property type="entry name" value="CTDL_fold"/>
</dbReference>
<dbReference type="InterPro" id="IPR053243">
    <property type="entry name" value="SJ_maturation_regulator"/>
</dbReference>
<dbReference type="InterPro" id="IPR016186">
    <property type="entry name" value="C-type_lectin-like/link_sf"/>
</dbReference>
<evidence type="ECO:0000313" key="7">
    <source>
        <dbReference type="Proteomes" id="UP000828390"/>
    </source>
</evidence>
<feature type="compositionally biased region" description="Basic and acidic residues" evidence="4">
    <location>
        <begin position="1349"/>
        <end position="1363"/>
    </location>
</feature>
<dbReference type="SUPFAM" id="SSF51126">
    <property type="entry name" value="Pectin lyase-like"/>
    <property type="match status" value="2"/>
</dbReference>
<evidence type="ECO:0000256" key="2">
    <source>
        <dbReference type="ARBA" id="ARBA00022737"/>
    </source>
</evidence>
<keyword evidence="5" id="KW-0472">Membrane</keyword>
<evidence type="ECO:0000256" key="3">
    <source>
        <dbReference type="ARBA" id="ARBA00023180"/>
    </source>
</evidence>
<evidence type="ECO:0000313" key="6">
    <source>
        <dbReference type="EMBL" id="KAH3754676.1"/>
    </source>
</evidence>
<dbReference type="PANTHER" id="PTHR47653">
    <property type="entry name" value="PROTEIN BARK BEETLE"/>
    <property type="match status" value="1"/>
</dbReference>
<feature type="compositionally biased region" description="Polar residues" evidence="4">
    <location>
        <begin position="1204"/>
        <end position="1213"/>
    </location>
</feature>
<dbReference type="InterPro" id="IPR011050">
    <property type="entry name" value="Pectin_lyase_fold/virulence"/>
</dbReference>
<evidence type="ECO:0000256" key="4">
    <source>
        <dbReference type="SAM" id="MobiDB-lite"/>
    </source>
</evidence>
<feature type="compositionally biased region" description="Basic and acidic residues" evidence="4">
    <location>
        <begin position="886"/>
        <end position="907"/>
    </location>
</feature>
<reference evidence="6" key="2">
    <citation type="submission" date="2020-11" db="EMBL/GenBank/DDBJ databases">
        <authorList>
            <person name="McCartney M.A."/>
            <person name="Auch B."/>
            <person name="Kono T."/>
            <person name="Mallez S."/>
            <person name="Becker A."/>
            <person name="Gohl D.M."/>
            <person name="Silverstein K.A.T."/>
            <person name="Koren S."/>
            <person name="Bechman K.B."/>
            <person name="Herman A."/>
            <person name="Abrahante J.E."/>
            <person name="Garbe J."/>
        </authorList>
    </citation>
    <scope>NUCLEOTIDE SEQUENCE</scope>
    <source>
        <strain evidence="6">Duluth1</strain>
        <tissue evidence="6">Whole animal</tissue>
    </source>
</reference>
<feature type="compositionally biased region" description="Basic and acidic residues" evidence="4">
    <location>
        <begin position="1096"/>
        <end position="1105"/>
    </location>
</feature>
<name>A0A9D4I9E6_DREPO</name>
<dbReference type="EMBL" id="JAIWYP010000010">
    <property type="protein sequence ID" value="KAH3754676.1"/>
    <property type="molecule type" value="Genomic_DNA"/>
</dbReference>
<accession>A0A9D4I9E6</accession>
<organism evidence="6 7">
    <name type="scientific">Dreissena polymorpha</name>
    <name type="common">Zebra mussel</name>
    <name type="synonym">Mytilus polymorpha</name>
    <dbReference type="NCBI Taxonomy" id="45954"/>
    <lineage>
        <taxon>Eukaryota</taxon>
        <taxon>Metazoa</taxon>
        <taxon>Spiralia</taxon>
        <taxon>Lophotrochozoa</taxon>
        <taxon>Mollusca</taxon>
        <taxon>Bivalvia</taxon>
        <taxon>Autobranchia</taxon>
        <taxon>Heteroconchia</taxon>
        <taxon>Euheterodonta</taxon>
        <taxon>Imparidentia</taxon>
        <taxon>Neoheterodontei</taxon>
        <taxon>Myida</taxon>
        <taxon>Dreissenoidea</taxon>
        <taxon>Dreissenidae</taxon>
        <taxon>Dreissena</taxon>
    </lineage>
</organism>
<keyword evidence="7" id="KW-1185">Reference proteome</keyword>
<feature type="compositionally biased region" description="Polar residues" evidence="4">
    <location>
        <begin position="1237"/>
        <end position="1246"/>
    </location>
</feature>
<evidence type="ECO:0000256" key="5">
    <source>
        <dbReference type="SAM" id="Phobius"/>
    </source>
</evidence>
<dbReference type="SUPFAM" id="SSF56436">
    <property type="entry name" value="C-type lectin-like"/>
    <property type="match status" value="1"/>
</dbReference>
<keyword evidence="3" id="KW-0325">Glycoprotein</keyword>
<gene>
    <name evidence="6" type="ORF">DPMN_189357</name>
</gene>
<feature type="transmembrane region" description="Helical" evidence="5">
    <location>
        <begin position="706"/>
        <end position="732"/>
    </location>
</feature>
<evidence type="ECO:0000256" key="1">
    <source>
        <dbReference type="ARBA" id="ARBA00022729"/>
    </source>
</evidence>
<proteinExistence type="predicted"/>
<dbReference type="Proteomes" id="UP000828390">
    <property type="component" value="Unassembled WGS sequence"/>
</dbReference>
<feature type="compositionally biased region" description="Basic and acidic residues" evidence="4">
    <location>
        <begin position="1308"/>
        <end position="1327"/>
    </location>
</feature>
<feature type="compositionally biased region" description="Basic and acidic residues" evidence="4">
    <location>
        <begin position="857"/>
        <end position="869"/>
    </location>
</feature>
<feature type="compositionally biased region" description="Polar residues" evidence="4">
    <location>
        <begin position="939"/>
        <end position="948"/>
    </location>
</feature>
<sequence>MYFLKEFWAYSYYCRGSEDSLDFCLKRINYNIKPCIFAGNFTFIRCGPRNLPKPLDYWGNIRFANPKYDEEINPYHDDFTRSRLQYVDIEGAGMLHGEKVGAIQTTYVNPIMDHMNITKCVLNGIDVVAPRQGIKIEQHNISNNLGYGINFLVLNGDSMASDTSSFIPLITNTVPYNLYGLVDICRMEKEIVVENRLLLFYKYSQSSMDCVKIIRGYSSSVGAKPVALRFLQFSLYYDEFYRNIVEIFNGRGITLTNQLAQLSSKSQMEEVKRQYKSTNEFLTIHIHASPSYGFYGFVAEVVTLPMSGLTYPDDSIRHEVRDVIMMRNQDGALMYKNVGDITPSIYIEQCWIENNGVGILNLTSPPVIDVGLQSTRIFVLKDSFIARNKGGTYITATTPSAATKLRANITNNVFAYGTHGEVLNLTGHHYEKFLLYENYIYNNSAGDYRDVIHVQNVVVNFTYNTVANNTGHYIVRLYNTENTEATQEYTKSLFTGNNATAVYRALFHVGSGNPKINKNYLVNEECDFELETNPVNKLPNGEPGNSAPIDAGENWWGLYSTGYVNGKIWDKLDNASLVAVNYMPMKVNNESLIYGKCAPGWFLEDERCYKYFGAALPYNEANQFCVENGGFLAEAKGKQEFIRKYIRLIMNVYSENQRVWVYSEVTSGRCSAFEKNYVVEEYDCFYVMHPFVCEKDPYISPPGSTIHMAVIGIAAGVGGFLVIVVIILLILWRVKSRKRSEERFERQESIRASVKGSTIRTRSQMSLSSSKYLYDQRSLGASQVSIEGITDDETTTDTKEVRRRLRQQPEIAHGRQEDEDYPRYAGRNHSNGVVKNGPPHRSRGRSEESDDEDEDYGFDKRREAERDRVPPAARHGQQQTNGGYKYSDESHEHTDRESDEDDMKKEVDDTDEEEEEARRNSFTPVKFKPSMEKELDSIQMKSNGSIQYLKQDDTGSVDLSGTARNLSRSMSSFSGQDVQAGQMSSRSDSQNSDVNLPPPPLPLNIPASQSKPRKQPLPVPAPRLTGKPLPSARSYGSKENISSPRELKMNNLSQDEVSDYRGSRDKLDSVDSFPAYPARKAPSRENLSNVPMQVGRSRERLDELTSRNVPSPLGAGIEFLPCASGPRFEEERQSPMLQLSNSRENLLPKRQDSDSYKPSPTPAYEPLHPGNNYNPSNRYGPSPDNRYPIPSANPGIDYLDRRTPLNTDYSPLSSGMDYLPSNTRTPMKSRHLIGQHPSVSTNNSDYESYDGGYKPPTGAGPRLVDTTPGYYDYNPPQARNTPLSTGVNLMPRNDFAQSPRQQQNNVSRSRENLSRSREYLSRSRDNMSTDFASLSVASYDSEIQENSTDFEKPRQQKSVETEI</sequence>
<feature type="region of interest" description="Disordered" evidence="4">
    <location>
        <begin position="785"/>
        <end position="1363"/>
    </location>
</feature>
<dbReference type="PANTHER" id="PTHR47653:SF1">
    <property type="entry name" value="DELETED IN MALIGNANT BRAIN TUMORS 1 PROTEIN"/>
    <property type="match status" value="1"/>
</dbReference>
<comment type="caution">
    <text evidence="6">The sequence shown here is derived from an EMBL/GenBank/DDBJ whole genome shotgun (WGS) entry which is preliminary data.</text>
</comment>
<dbReference type="GO" id="GO:0016020">
    <property type="term" value="C:membrane"/>
    <property type="evidence" value="ECO:0007669"/>
    <property type="project" value="TreeGrafter"/>
</dbReference>
<reference evidence="6" key="1">
    <citation type="journal article" date="2019" name="bioRxiv">
        <title>The Genome of the Zebra Mussel, Dreissena polymorpha: A Resource for Invasive Species Research.</title>
        <authorList>
            <person name="McCartney M.A."/>
            <person name="Auch B."/>
            <person name="Kono T."/>
            <person name="Mallez S."/>
            <person name="Zhang Y."/>
            <person name="Obille A."/>
            <person name="Becker A."/>
            <person name="Abrahante J.E."/>
            <person name="Garbe J."/>
            <person name="Badalamenti J.P."/>
            <person name="Herman A."/>
            <person name="Mangelson H."/>
            <person name="Liachko I."/>
            <person name="Sullivan S."/>
            <person name="Sone E.D."/>
            <person name="Koren S."/>
            <person name="Silverstein K.A.T."/>
            <person name="Beckman K.B."/>
            <person name="Gohl D.M."/>
        </authorList>
    </citation>
    <scope>NUCLEOTIDE SEQUENCE</scope>
    <source>
        <strain evidence="6">Duluth1</strain>
        <tissue evidence="6">Whole animal</tissue>
    </source>
</reference>
<feature type="compositionally biased region" description="Polar residues" evidence="4">
    <location>
        <begin position="1277"/>
        <end position="1287"/>
    </location>
</feature>
<dbReference type="GO" id="GO:0045217">
    <property type="term" value="P:cell-cell junction maintenance"/>
    <property type="evidence" value="ECO:0007669"/>
    <property type="project" value="TreeGrafter"/>
</dbReference>
<feature type="compositionally biased region" description="Basic and acidic residues" evidence="4">
    <location>
        <begin position="1146"/>
        <end position="1155"/>
    </location>
</feature>
<protein>
    <recommendedName>
        <fullName evidence="8">C-type lectin domain-containing protein</fullName>
    </recommendedName>
</protein>
<keyword evidence="5" id="KW-1133">Transmembrane helix</keyword>
<feature type="compositionally biased region" description="Polar residues" evidence="4">
    <location>
        <begin position="1135"/>
        <end position="1144"/>
    </location>
</feature>
<feature type="compositionally biased region" description="Basic and acidic residues" evidence="4">
    <location>
        <begin position="1058"/>
        <end position="1069"/>
    </location>
</feature>
<feature type="compositionally biased region" description="Polar residues" evidence="4">
    <location>
        <begin position="957"/>
        <end position="994"/>
    </location>
</feature>
<keyword evidence="1" id="KW-0732">Signal</keyword>
<keyword evidence="2" id="KW-0677">Repeat</keyword>
<dbReference type="Gene3D" id="3.10.100.10">
    <property type="entry name" value="Mannose-Binding Protein A, subunit A"/>
    <property type="match status" value="1"/>
</dbReference>
<evidence type="ECO:0008006" key="8">
    <source>
        <dbReference type="Google" id="ProtNLM"/>
    </source>
</evidence>